<protein>
    <submittedName>
        <fullName evidence="2">Arsenical resistance operon trans-acting repressor ArsD</fullName>
    </submittedName>
</protein>
<organism evidence="2 3">
    <name type="scientific">Leminorella richardii</name>
    <dbReference type="NCBI Taxonomy" id="158841"/>
    <lineage>
        <taxon>Bacteria</taxon>
        <taxon>Pseudomonadati</taxon>
        <taxon>Pseudomonadota</taxon>
        <taxon>Gammaproteobacteria</taxon>
        <taxon>Enterobacterales</taxon>
        <taxon>Budviciaceae</taxon>
        <taxon>Leminorella</taxon>
    </lineage>
</organism>
<keyword evidence="3" id="KW-1185">Reference proteome</keyword>
<proteinExistence type="predicted"/>
<name>A0A2X4UK85_9GAMM</name>
<evidence type="ECO:0000256" key="1">
    <source>
        <dbReference type="SAM" id="MobiDB-lite"/>
    </source>
</evidence>
<gene>
    <name evidence="2" type="primary">arsD</name>
    <name evidence="2" type="ORF">NCTC12151_00594</name>
</gene>
<dbReference type="AlphaFoldDB" id="A0A2X4UK85"/>
<dbReference type="RefSeq" id="WP_111739227.1">
    <property type="nucleotide sequence ID" value="NZ_LR698987.1"/>
</dbReference>
<dbReference type="Proteomes" id="UP000249005">
    <property type="component" value="Chromosome 1"/>
</dbReference>
<reference evidence="2 3" key="1">
    <citation type="submission" date="2018-06" db="EMBL/GenBank/DDBJ databases">
        <authorList>
            <consortium name="Pathogen Informatics"/>
            <person name="Doyle S."/>
        </authorList>
    </citation>
    <scope>NUCLEOTIDE SEQUENCE [LARGE SCALE GENOMIC DNA]</scope>
    <source>
        <strain evidence="2 3">NCTC12151</strain>
    </source>
</reference>
<evidence type="ECO:0000313" key="2">
    <source>
        <dbReference type="EMBL" id="SQI36028.1"/>
    </source>
</evidence>
<evidence type="ECO:0000313" key="3">
    <source>
        <dbReference type="Proteomes" id="UP000249005"/>
    </source>
</evidence>
<dbReference type="InterPro" id="IPR010712">
    <property type="entry name" value="Arsenical-R_ArsD"/>
</dbReference>
<dbReference type="GO" id="GO:0045892">
    <property type="term" value="P:negative regulation of DNA-templated transcription"/>
    <property type="evidence" value="ECO:0007669"/>
    <property type="project" value="InterPro"/>
</dbReference>
<accession>A0A2X4UK85</accession>
<dbReference type="KEGG" id="lri:NCTC12151_00594"/>
<dbReference type="Pfam" id="PF06953">
    <property type="entry name" value="ArsD"/>
    <property type="match status" value="1"/>
</dbReference>
<sequence>MSKLEIFESGGCCATSSVTIQPEAVALNADFEWAKRNGIDIHRYSLTKHPQRFVASATVQAFLNASGIQSLPIVLLDGAIVMAGRLPTRQDLGRWGNVYLSPSEEDDRNSSSCCNVPRIP</sequence>
<feature type="region of interest" description="Disordered" evidence="1">
    <location>
        <begin position="100"/>
        <end position="120"/>
    </location>
</feature>
<dbReference type="GO" id="GO:0046685">
    <property type="term" value="P:response to arsenic-containing substance"/>
    <property type="evidence" value="ECO:0007669"/>
    <property type="project" value="InterPro"/>
</dbReference>
<dbReference type="OrthoDB" id="9801358at2"/>
<dbReference type="Gene3D" id="3.40.30.10">
    <property type="entry name" value="Glutaredoxin"/>
    <property type="match status" value="1"/>
</dbReference>
<dbReference type="EMBL" id="LS483470">
    <property type="protein sequence ID" value="SQI36028.1"/>
    <property type="molecule type" value="Genomic_DNA"/>
</dbReference>
<dbReference type="GO" id="GO:0003677">
    <property type="term" value="F:DNA binding"/>
    <property type="evidence" value="ECO:0007669"/>
    <property type="project" value="InterPro"/>
</dbReference>